<dbReference type="PANTHER" id="PTHR33048:SF42">
    <property type="entry name" value="INTEGRAL MEMBRANE PROTEIN"/>
    <property type="match status" value="1"/>
</dbReference>
<dbReference type="OrthoDB" id="5417887at2759"/>
<evidence type="ECO:0000256" key="6">
    <source>
        <dbReference type="SAM" id="MobiDB-lite"/>
    </source>
</evidence>
<proteinExistence type="inferred from homology"/>
<feature type="region of interest" description="Disordered" evidence="6">
    <location>
        <begin position="384"/>
        <end position="424"/>
    </location>
</feature>
<evidence type="ECO:0000256" key="5">
    <source>
        <dbReference type="ARBA" id="ARBA00038359"/>
    </source>
</evidence>
<dbReference type="InterPro" id="IPR052337">
    <property type="entry name" value="SAT4-like"/>
</dbReference>
<dbReference type="InParanoid" id="A0A136J410"/>
<keyword evidence="2 7" id="KW-0812">Transmembrane</keyword>
<feature type="transmembrane region" description="Helical" evidence="7">
    <location>
        <begin position="51"/>
        <end position="73"/>
    </location>
</feature>
<dbReference type="AlphaFoldDB" id="A0A136J410"/>
<feature type="transmembrane region" description="Helical" evidence="7">
    <location>
        <begin position="249"/>
        <end position="269"/>
    </location>
</feature>
<protein>
    <recommendedName>
        <fullName evidence="8">Rhodopsin domain-containing protein</fullName>
    </recommendedName>
</protein>
<evidence type="ECO:0000256" key="2">
    <source>
        <dbReference type="ARBA" id="ARBA00022692"/>
    </source>
</evidence>
<evidence type="ECO:0000259" key="8">
    <source>
        <dbReference type="Pfam" id="PF20684"/>
    </source>
</evidence>
<feature type="compositionally biased region" description="Basic and acidic residues" evidence="6">
    <location>
        <begin position="384"/>
        <end position="393"/>
    </location>
</feature>
<evidence type="ECO:0000313" key="10">
    <source>
        <dbReference type="Proteomes" id="UP000070501"/>
    </source>
</evidence>
<dbReference type="Pfam" id="PF20684">
    <property type="entry name" value="Fung_rhodopsin"/>
    <property type="match status" value="1"/>
</dbReference>
<dbReference type="GO" id="GO:0016020">
    <property type="term" value="C:membrane"/>
    <property type="evidence" value="ECO:0007669"/>
    <property type="project" value="UniProtKB-SubCell"/>
</dbReference>
<dbReference type="InterPro" id="IPR049326">
    <property type="entry name" value="Rhodopsin_dom_fungi"/>
</dbReference>
<feature type="transmembrane region" description="Helical" evidence="7">
    <location>
        <begin position="172"/>
        <end position="199"/>
    </location>
</feature>
<keyword evidence="3 7" id="KW-1133">Transmembrane helix</keyword>
<reference evidence="10" key="1">
    <citation type="submission" date="2016-02" db="EMBL/GenBank/DDBJ databases">
        <title>Draft genome sequence of Microdochium bolleyi, a fungal endophyte of beachgrass.</title>
        <authorList>
            <consortium name="DOE Joint Genome Institute"/>
            <person name="David A.S."/>
            <person name="May G."/>
            <person name="Haridas S."/>
            <person name="Lim J."/>
            <person name="Wang M."/>
            <person name="Labutti K."/>
            <person name="Lipzen A."/>
            <person name="Barry K."/>
            <person name="Grigoriev I.V."/>
        </authorList>
    </citation>
    <scope>NUCLEOTIDE SEQUENCE [LARGE SCALE GENOMIC DNA]</scope>
    <source>
        <strain evidence="10">J235TASD1</strain>
    </source>
</reference>
<feature type="transmembrane region" description="Helical" evidence="7">
    <location>
        <begin position="129"/>
        <end position="152"/>
    </location>
</feature>
<keyword evidence="10" id="KW-1185">Reference proteome</keyword>
<feature type="region of interest" description="Disordered" evidence="6">
    <location>
        <begin position="281"/>
        <end position="348"/>
    </location>
</feature>
<evidence type="ECO:0000256" key="4">
    <source>
        <dbReference type="ARBA" id="ARBA00023136"/>
    </source>
</evidence>
<feature type="transmembrane region" description="Helical" evidence="7">
    <location>
        <begin position="211"/>
        <end position="229"/>
    </location>
</feature>
<keyword evidence="4 7" id="KW-0472">Membrane</keyword>
<evidence type="ECO:0000313" key="9">
    <source>
        <dbReference type="EMBL" id="KXJ91829.1"/>
    </source>
</evidence>
<comment type="subcellular location">
    <subcellularLocation>
        <location evidence="1">Membrane</location>
        <topology evidence="1">Multi-pass membrane protein</topology>
    </subcellularLocation>
</comment>
<dbReference type="EMBL" id="KQ964249">
    <property type="protein sequence ID" value="KXJ91829.1"/>
    <property type="molecule type" value="Genomic_DNA"/>
</dbReference>
<evidence type="ECO:0000256" key="1">
    <source>
        <dbReference type="ARBA" id="ARBA00004141"/>
    </source>
</evidence>
<feature type="transmembrane region" description="Helical" evidence="7">
    <location>
        <begin position="20"/>
        <end position="39"/>
    </location>
</feature>
<comment type="similarity">
    <text evidence="5">Belongs to the SAT4 family.</text>
</comment>
<feature type="compositionally biased region" description="Low complexity" evidence="6">
    <location>
        <begin position="284"/>
        <end position="294"/>
    </location>
</feature>
<evidence type="ECO:0000256" key="3">
    <source>
        <dbReference type="ARBA" id="ARBA00022989"/>
    </source>
</evidence>
<dbReference type="PANTHER" id="PTHR33048">
    <property type="entry name" value="PTH11-LIKE INTEGRAL MEMBRANE PROTEIN (AFU_ORTHOLOGUE AFUA_5G11245)"/>
    <property type="match status" value="1"/>
</dbReference>
<organism evidence="9 10">
    <name type="scientific">Microdochium bolleyi</name>
    <dbReference type="NCBI Taxonomy" id="196109"/>
    <lineage>
        <taxon>Eukaryota</taxon>
        <taxon>Fungi</taxon>
        <taxon>Dikarya</taxon>
        <taxon>Ascomycota</taxon>
        <taxon>Pezizomycotina</taxon>
        <taxon>Sordariomycetes</taxon>
        <taxon>Xylariomycetidae</taxon>
        <taxon>Xylariales</taxon>
        <taxon>Microdochiaceae</taxon>
        <taxon>Microdochium</taxon>
    </lineage>
</organism>
<gene>
    <name evidence="9" type="ORF">Micbo1qcDRAFT_203879</name>
</gene>
<evidence type="ECO:0000256" key="7">
    <source>
        <dbReference type="SAM" id="Phobius"/>
    </source>
</evidence>
<sequence>MAALGWISNPAESRAPMVEGLFWTLLAVSTITVGLRLWLRWTHSRWQADDYCLIVAWLSLLALDINVQLAIGLGLGKHSLDVPFRNLDQIARYGAATLTISLIGLTAAKISFAATLLRLTKDLWKWSNWVIWFIIVSMLVVLVPLIILPWVQCKPLAKAFVDLLPGTCIDKSIAINLGIFHASYSAFVDFLFAIMPWKILWALQMRPVEKFGVGIAMSLGFIAGVMAIMRASTVNRLTVQDVSYDGILAVVWGDVELSITIIAACIPVLRKMIYDGVVARGTRSGSSKPHSGKSGVDGAKGKLGSGYQLSQLSWKQKKTPQPGAMTTAAGGIHGVKSNSSHDSDYYSKSLASGGSSGKWYGVYKREGHQQSDESVILRNSHLEAEKRTRSNKEHNHHHNDRHPDRKISVGGEDDPSEHEPAAPHFVYFGGLSVRYPVAKGT</sequence>
<feature type="transmembrane region" description="Helical" evidence="7">
    <location>
        <begin position="93"/>
        <end position="117"/>
    </location>
</feature>
<dbReference type="Proteomes" id="UP000070501">
    <property type="component" value="Unassembled WGS sequence"/>
</dbReference>
<accession>A0A136J410</accession>
<feature type="domain" description="Rhodopsin" evidence="8">
    <location>
        <begin position="35"/>
        <end position="273"/>
    </location>
</feature>
<name>A0A136J410_9PEZI</name>